<keyword evidence="3" id="KW-1185">Reference proteome</keyword>
<evidence type="ECO:0000313" key="2">
    <source>
        <dbReference type="EMBL" id="EKU80086.1"/>
    </source>
</evidence>
<dbReference type="Gene3D" id="1.10.10.10">
    <property type="entry name" value="Winged helix-like DNA-binding domain superfamily/Winged helix DNA-binding domain"/>
    <property type="match status" value="1"/>
</dbReference>
<dbReference type="GO" id="GO:0003677">
    <property type="term" value="F:DNA binding"/>
    <property type="evidence" value="ECO:0007669"/>
    <property type="project" value="InterPro"/>
</dbReference>
<dbReference type="Proteomes" id="UP000009874">
    <property type="component" value="Unassembled WGS sequence"/>
</dbReference>
<organism evidence="2 3">
    <name type="scientific">Massilia timonae CCUG 45783</name>
    <dbReference type="NCBI Taxonomy" id="883126"/>
    <lineage>
        <taxon>Bacteria</taxon>
        <taxon>Pseudomonadati</taxon>
        <taxon>Pseudomonadota</taxon>
        <taxon>Betaproteobacteria</taxon>
        <taxon>Burkholderiales</taxon>
        <taxon>Oxalobacteraceae</taxon>
        <taxon>Telluria group</taxon>
        <taxon>Massilia</taxon>
    </lineage>
</organism>
<dbReference type="PROSITE" id="PS50043">
    <property type="entry name" value="HTH_LUXR_2"/>
    <property type="match status" value="1"/>
</dbReference>
<dbReference type="SUPFAM" id="SSF46894">
    <property type="entry name" value="C-terminal effector domain of the bipartite response regulators"/>
    <property type="match status" value="1"/>
</dbReference>
<proteinExistence type="predicted"/>
<dbReference type="HOGENOM" id="CLU_2700443_0_0_4"/>
<dbReference type="InterPro" id="IPR036388">
    <property type="entry name" value="WH-like_DNA-bd_sf"/>
</dbReference>
<evidence type="ECO:0000313" key="3">
    <source>
        <dbReference type="Proteomes" id="UP000009874"/>
    </source>
</evidence>
<dbReference type="Pfam" id="PF00196">
    <property type="entry name" value="GerE"/>
    <property type="match status" value="1"/>
</dbReference>
<accession>K9D9Z0</accession>
<dbReference type="OrthoDB" id="9802186at2"/>
<name>K9D9Z0_9BURK</name>
<protein>
    <recommendedName>
        <fullName evidence="1">HTH luxR-type domain-containing protein</fullName>
    </recommendedName>
</protein>
<dbReference type="EMBL" id="AGZI01000060">
    <property type="protein sequence ID" value="EKU80086.1"/>
    <property type="molecule type" value="Genomic_DNA"/>
</dbReference>
<dbReference type="InterPro" id="IPR016032">
    <property type="entry name" value="Sig_transdc_resp-reg_C-effctor"/>
</dbReference>
<comment type="caution">
    <text evidence="2">The sequence shown here is derived from an EMBL/GenBank/DDBJ whole genome shotgun (WGS) entry which is preliminary data.</text>
</comment>
<gene>
    <name evidence="2" type="ORF">HMPREF9710_04605</name>
</gene>
<dbReference type="STRING" id="47229.LO55_3741"/>
<feature type="domain" description="HTH luxR-type" evidence="1">
    <location>
        <begin position="1"/>
        <end position="39"/>
    </location>
</feature>
<evidence type="ECO:0000259" key="1">
    <source>
        <dbReference type="PROSITE" id="PS50043"/>
    </source>
</evidence>
<sequence length="73" mass="7532">MSTGVGIAEKTIKVHRARVMEKMGATSLAQLVRETLELEAGAVFAADGVDSAGWRSAGARRTCARHDGGGASC</sequence>
<reference evidence="2 3" key="1">
    <citation type="submission" date="2012-09" db="EMBL/GenBank/DDBJ databases">
        <title>The Genome Sequence of Massilia timonae CCUG 45783.</title>
        <authorList>
            <consortium name="The Broad Institute Genome Sequencing Platform"/>
            <person name="Earl A."/>
            <person name="Ward D."/>
            <person name="Feldgarden M."/>
            <person name="Gevers D."/>
            <person name="Huys G."/>
            <person name="Walker B."/>
            <person name="Young S.K."/>
            <person name="Zeng Q."/>
            <person name="Gargeya S."/>
            <person name="Fitzgerald M."/>
            <person name="Haas B."/>
            <person name="Abouelleil A."/>
            <person name="Alvarado L."/>
            <person name="Arachchi H.M."/>
            <person name="Berlin A.M."/>
            <person name="Chapman S.B."/>
            <person name="Goldberg J."/>
            <person name="Griggs A."/>
            <person name="Gujja S."/>
            <person name="Hansen M."/>
            <person name="Howarth C."/>
            <person name="Imamovic A."/>
            <person name="Larimer J."/>
            <person name="McCowen C."/>
            <person name="Montmayeur A."/>
            <person name="Murphy C."/>
            <person name="Neiman D."/>
            <person name="Pearson M."/>
            <person name="Priest M."/>
            <person name="Roberts A."/>
            <person name="Saif S."/>
            <person name="Shea T."/>
            <person name="Sisk P."/>
            <person name="Sykes S."/>
            <person name="Wortman J."/>
            <person name="Nusbaum C."/>
            <person name="Birren B."/>
        </authorList>
    </citation>
    <scope>NUCLEOTIDE SEQUENCE [LARGE SCALE GENOMIC DNA]</scope>
    <source>
        <strain evidence="2 3">CCUG 45783</strain>
    </source>
</reference>
<dbReference type="InterPro" id="IPR000792">
    <property type="entry name" value="Tscrpt_reg_LuxR_C"/>
</dbReference>
<dbReference type="GO" id="GO:0006355">
    <property type="term" value="P:regulation of DNA-templated transcription"/>
    <property type="evidence" value="ECO:0007669"/>
    <property type="project" value="InterPro"/>
</dbReference>
<dbReference type="AlphaFoldDB" id="K9D9Z0"/>